<dbReference type="Proteomes" id="UP000234240">
    <property type="component" value="Unassembled WGS sequence"/>
</dbReference>
<keyword evidence="2" id="KW-1185">Reference proteome</keyword>
<comment type="caution">
    <text evidence="1">The sequence shown here is derived from an EMBL/GenBank/DDBJ whole genome shotgun (WGS) entry which is preliminary data.</text>
</comment>
<proteinExistence type="predicted"/>
<dbReference type="RefSeq" id="WP_101818489.1">
    <property type="nucleotide sequence ID" value="NZ_PJZF01000034.1"/>
</dbReference>
<dbReference type="OrthoDB" id="5795508at2"/>
<dbReference type="AlphaFoldDB" id="A0A2N5DU78"/>
<dbReference type="EMBL" id="PJZF01000034">
    <property type="protein sequence ID" value="PLR30365.1"/>
    <property type="molecule type" value="Genomic_DNA"/>
</dbReference>
<evidence type="ECO:0000313" key="1">
    <source>
        <dbReference type="EMBL" id="PLR30365.1"/>
    </source>
</evidence>
<accession>A0A2N5DU78</accession>
<sequence>MAEPIDHDVTPPKIGMDAFEELHKLVHTLHHHGVLRFANDVVAANNQIAGVLAQGLNKPGTLNAVQNLSVLMMALSSIPPETFYKVVFAMKEGLEAVGRPQPEEGSKKEAPGIAGVYHLLNDESLWRAVTPLLNGLRAFAAGMEKEVDKPISAFSGKESDA</sequence>
<protein>
    <recommendedName>
        <fullName evidence="3">DUF1641 domain-containing protein</fullName>
    </recommendedName>
</protein>
<organism evidence="1 2">
    <name type="scientific">Chimaeribacter californicus</name>
    <dbReference type="NCBI Taxonomy" id="2060067"/>
    <lineage>
        <taxon>Bacteria</taxon>
        <taxon>Pseudomonadati</taxon>
        <taxon>Pseudomonadota</taxon>
        <taxon>Gammaproteobacteria</taxon>
        <taxon>Enterobacterales</taxon>
        <taxon>Yersiniaceae</taxon>
        <taxon>Chimaeribacter</taxon>
    </lineage>
</organism>
<dbReference type="PANTHER" id="PTHR38433:SF1">
    <property type="entry name" value="DUF1641 DOMAIN-CONTAINING PROTEIN"/>
    <property type="match status" value="1"/>
</dbReference>
<evidence type="ECO:0000313" key="2">
    <source>
        <dbReference type="Proteomes" id="UP000234240"/>
    </source>
</evidence>
<reference evidence="1 2" key="1">
    <citation type="submission" date="2017-12" db="EMBL/GenBank/DDBJ databases">
        <title>Characterization of six clinical isolates of Enterochimera gen. nov., a novel genus of the Yersiniaciae family and the three species Enterochimera arupensis sp. nov., Enterochimera coloradensis sp. nov, and Enterochimera californica sp. nov.</title>
        <authorList>
            <person name="Rossi A."/>
            <person name="Fisher M."/>
        </authorList>
    </citation>
    <scope>NUCLEOTIDE SEQUENCE [LARGE SCALE GENOMIC DNA]</scope>
    <source>
        <strain evidence="2">2015-Iso6</strain>
    </source>
</reference>
<gene>
    <name evidence="1" type="ORF">CYR55_22190</name>
</gene>
<dbReference type="PANTHER" id="PTHR38433">
    <property type="match status" value="1"/>
</dbReference>
<name>A0A2N5DU78_9GAMM</name>
<evidence type="ECO:0008006" key="3">
    <source>
        <dbReference type="Google" id="ProtNLM"/>
    </source>
</evidence>